<comment type="function">
    <text evidence="7">Single strand-specific metallo-endoribonuclease involved in late-stage 70S ribosome quality control and in maturation of the 3' terminus of the 16S rRNA.</text>
</comment>
<dbReference type="NCBIfam" id="TIGR00043">
    <property type="entry name" value="rRNA maturation RNase YbeY"/>
    <property type="match status" value="1"/>
</dbReference>
<dbReference type="InterPro" id="IPR002036">
    <property type="entry name" value="YbeY"/>
</dbReference>
<keyword evidence="7" id="KW-0690">Ribosome biogenesis</keyword>
<comment type="caution">
    <text evidence="8">The sequence shown here is derived from an EMBL/GenBank/DDBJ whole genome shotgun (WGS) entry which is preliminary data.</text>
</comment>
<comment type="similarity">
    <text evidence="1 7">Belongs to the endoribonuclease YbeY family.</text>
</comment>
<feature type="binding site" evidence="7">
    <location>
        <position position="143"/>
    </location>
    <ligand>
        <name>Zn(2+)</name>
        <dbReference type="ChEBI" id="CHEBI:29105"/>
        <note>catalytic</note>
    </ligand>
</feature>
<feature type="binding site" evidence="7">
    <location>
        <position position="133"/>
    </location>
    <ligand>
        <name>Zn(2+)</name>
        <dbReference type="ChEBI" id="CHEBI:29105"/>
        <note>catalytic</note>
    </ligand>
</feature>
<evidence type="ECO:0000256" key="7">
    <source>
        <dbReference type="HAMAP-Rule" id="MF_00009"/>
    </source>
</evidence>
<keyword evidence="7" id="KW-0963">Cytoplasm</keyword>
<keyword evidence="6 7" id="KW-0862">Zinc</keyword>
<keyword evidence="2 7" id="KW-0540">Nuclease</keyword>
<dbReference type="GO" id="GO:0006364">
    <property type="term" value="P:rRNA processing"/>
    <property type="evidence" value="ECO:0007669"/>
    <property type="project" value="UniProtKB-UniRule"/>
</dbReference>
<evidence type="ECO:0000256" key="1">
    <source>
        <dbReference type="ARBA" id="ARBA00010875"/>
    </source>
</evidence>
<accession>A0A7W6J4B9</accession>
<evidence type="ECO:0000256" key="4">
    <source>
        <dbReference type="ARBA" id="ARBA00022759"/>
    </source>
</evidence>
<dbReference type="PANTHER" id="PTHR46986:SF1">
    <property type="entry name" value="ENDORIBONUCLEASE YBEY, CHLOROPLASTIC"/>
    <property type="match status" value="1"/>
</dbReference>
<dbReference type="HAMAP" id="MF_00009">
    <property type="entry name" value="Endoribonucl_YbeY"/>
    <property type="match status" value="1"/>
</dbReference>
<dbReference type="Proteomes" id="UP000528286">
    <property type="component" value="Unassembled WGS sequence"/>
</dbReference>
<proteinExistence type="inferred from homology"/>
<dbReference type="PROSITE" id="PS01306">
    <property type="entry name" value="UPF0054"/>
    <property type="match status" value="1"/>
</dbReference>
<dbReference type="Pfam" id="PF02130">
    <property type="entry name" value="YbeY"/>
    <property type="match status" value="1"/>
</dbReference>
<dbReference type="EC" id="3.1.-.-" evidence="7"/>
<dbReference type="Gene3D" id="3.40.390.30">
    <property type="entry name" value="Metalloproteases ('zincins'), catalytic domain"/>
    <property type="match status" value="1"/>
</dbReference>
<dbReference type="EMBL" id="JACIEZ010000002">
    <property type="protein sequence ID" value="MBB4063812.1"/>
    <property type="molecule type" value="Genomic_DNA"/>
</dbReference>
<gene>
    <name evidence="7" type="primary">ybeY</name>
    <name evidence="8" type="ORF">GGR23_000989</name>
</gene>
<evidence type="ECO:0000256" key="5">
    <source>
        <dbReference type="ARBA" id="ARBA00022801"/>
    </source>
</evidence>
<comment type="subcellular location">
    <subcellularLocation>
        <location evidence="7">Cytoplasm</location>
    </subcellularLocation>
</comment>
<keyword evidence="5 7" id="KW-0378">Hydrolase</keyword>
<protein>
    <recommendedName>
        <fullName evidence="7">Endoribonuclease YbeY</fullName>
        <ecNumber evidence="7">3.1.-.-</ecNumber>
    </recommendedName>
</protein>
<dbReference type="PANTHER" id="PTHR46986">
    <property type="entry name" value="ENDORIBONUCLEASE YBEY, CHLOROPLASTIC"/>
    <property type="match status" value="1"/>
</dbReference>
<evidence type="ECO:0000256" key="2">
    <source>
        <dbReference type="ARBA" id="ARBA00022722"/>
    </source>
</evidence>
<dbReference type="GO" id="GO:0005737">
    <property type="term" value="C:cytoplasm"/>
    <property type="evidence" value="ECO:0007669"/>
    <property type="project" value="UniProtKB-SubCell"/>
</dbReference>
<dbReference type="InterPro" id="IPR023091">
    <property type="entry name" value="MetalPrtase_cat_dom_sf_prd"/>
</dbReference>
<dbReference type="GO" id="GO:0008270">
    <property type="term" value="F:zinc ion binding"/>
    <property type="evidence" value="ECO:0007669"/>
    <property type="project" value="UniProtKB-UniRule"/>
</dbReference>
<dbReference type="GO" id="GO:0004521">
    <property type="term" value="F:RNA endonuclease activity"/>
    <property type="evidence" value="ECO:0007669"/>
    <property type="project" value="UniProtKB-UniRule"/>
</dbReference>
<comment type="cofactor">
    <cofactor evidence="7">
        <name>Zn(2+)</name>
        <dbReference type="ChEBI" id="CHEBI:29105"/>
    </cofactor>
    <text evidence="7">Binds 1 zinc ion.</text>
</comment>
<evidence type="ECO:0000313" key="9">
    <source>
        <dbReference type="Proteomes" id="UP000528286"/>
    </source>
</evidence>
<reference evidence="8 9" key="1">
    <citation type="submission" date="2020-08" db="EMBL/GenBank/DDBJ databases">
        <title>Genomic Encyclopedia of Type Strains, Phase IV (KMG-IV): sequencing the most valuable type-strain genomes for metagenomic binning, comparative biology and taxonomic classification.</title>
        <authorList>
            <person name="Goeker M."/>
        </authorList>
    </citation>
    <scope>NUCLEOTIDE SEQUENCE [LARGE SCALE GENOMIC DNA]</scope>
    <source>
        <strain evidence="8 9">DSM 29853</strain>
    </source>
</reference>
<keyword evidence="4 7" id="KW-0255">Endonuclease</keyword>
<keyword evidence="3 7" id="KW-0479">Metal-binding</keyword>
<evidence type="ECO:0000313" key="8">
    <source>
        <dbReference type="EMBL" id="MBB4063812.1"/>
    </source>
</evidence>
<feature type="binding site" evidence="7">
    <location>
        <position position="137"/>
    </location>
    <ligand>
        <name>Zn(2+)</name>
        <dbReference type="ChEBI" id="CHEBI:29105"/>
        <note>catalytic</note>
    </ligand>
</feature>
<dbReference type="RefSeq" id="WP_183365021.1">
    <property type="nucleotide sequence ID" value="NZ_JACIEZ010000002.1"/>
</dbReference>
<dbReference type="GO" id="GO:0004222">
    <property type="term" value="F:metalloendopeptidase activity"/>
    <property type="evidence" value="ECO:0007669"/>
    <property type="project" value="InterPro"/>
</dbReference>
<dbReference type="InterPro" id="IPR020549">
    <property type="entry name" value="YbeY_CS"/>
</dbReference>
<dbReference type="SUPFAM" id="SSF55486">
    <property type="entry name" value="Metalloproteases ('zincins'), catalytic domain"/>
    <property type="match status" value="1"/>
</dbReference>
<keyword evidence="7" id="KW-0698">rRNA processing</keyword>
<evidence type="ECO:0000256" key="6">
    <source>
        <dbReference type="ARBA" id="ARBA00022833"/>
    </source>
</evidence>
<organism evidence="8 9">
    <name type="scientific">Gellertiella hungarica</name>
    <dbReference type="NCBI Taxonomy" id="1572859"/>
    <lineage>
        <taxon>Bacteria</taxon>
        <taxon>Pseudomonadati</taxon>
        <taxon>Pseudomonadota</taxon>
        <taxon>Alphaproteobacteria</taxon>
        <taxon>Hyphomicrobiales</taxon>
        <taxon>Rhizobiaceae</taxon>
        <taxon>Gellertiella</taxon>
    </lineage>
</organism>
<keyword evidence="9" id="KW-1185">Reference proteome</keyword>
<evidence type="ECO:0000256" key="3">
    <source>
        <dbReference type="ARBA" id="ARBA00022723"/>
    </source>
</evidence>
<dbReference type="AlphaFoldDB" id="A0A7W6J4B9"/>
<sequence>MARPEKNGPRLDIQASVEEGNWQDEAALEAFSTRILEHAAGYLATREGQPFGPAPIEVSLVFTDDASIREINSEWRAQDKPTNVLSFPAFPLEPGGKPGPMLGDIVLARETIEREAADLGKPVEEHLTHLLVHGFLHLFGYDHMDAEEAEEMEGLETRILAELGISDPYAGQEPV</sequence>
<name>A0A7W6J4B9_9HYPH</name>